<comment type="caution">
    <text evidence="2">The sequence shown here is derived from an EMBL/GenBank/DDBJ whole genome shotgun (WGS) entry which is preliminary data.</text>
</comment>
<proteinExistence type="predicted"/>
<keyword evidence="3" id="KW-1185">Reference proteome</keyword>
<reference evidence="2 3" key="1">
    <citation type="submission" date="2019-05" db="EMBL/GenBank/DDBJ databases">
        <title>Another draft genome of Portunus trituberculatus and its Hox gene families provides insights of decapod evolution.</title>
        <authorList>
            <person name="Jeong J.-H."/>
            <person name="Song I."/>
            <person name="Kim S."/>
            <person name="Choi T."/>
            <person name="Kim D."/>
            <person name="Ryu S."/>
            <person name="Kim W."/>
        </authorList>
    </citation>
    <scope>NUCLEOTIDE SEQUENCE [LARGE SCALE GENOMIC DNA]</scope>
    <source>
        <tissue evidence="2">Muscle</tissue>
    </source>
</reference>
<name>A0A5B7ICY2_PORTR</name>
<protein>
    <submittedName>
        <fullName evidence="2">Uncharacterized protein</fullName>
    </submittedName>
</protein>
<evidence type="ECO:0000313" key="3">
    <source>
        <dbReference type="Proteomes" id="UP000324222"/>
    </source>
</evidence>
<evidence type="ECO:0000313" key="2">
    <source>
        <dbReference type="EMBL" id="MPC79786.1"/>
    </source>
</evidence>
<accession>A0A5B7ICY2</accession>
<organism evidence="2 3">
    <name type="scientific">Portunus trituberculatus</name>
    <name type="common">Swimming crab</name>
    <name type="synonym">Neptunus trituberculatus</name>
    <dbReference type="NCBI Taxonomy" id="210409"/>
    <lineage>
        <taxon>Eukaryota</taxon>
        <taxon>Metazoa</taxon>
        <taxon>Ecdysozoa</taxon>
        <taxon>Arthropoda</taxon>
        <taxon>Crustacea</taxon>
        <taxon>Multicrustacea</taxon>
        <taxon>Malacostraca</taxon>
        <taxon>Eumalacostraca</taxon>
        <taxon>Eucarida</taxon>
        <taxon>Decapoda</taxon>
        <taxon>Pleocyemata</taxon>
        <taxon>Brachyura</taxon>
        <taxon>Eubrachyura</taxon>
        <taxon>Portunoidea</taxon>
        <taxon>Portunidae</taxon>
        <taxon>Portuninae</taxon>
        <taxon>Portunus</taxon>
    </lineage>
</organism>
<gene>
    <name evidence="2" type="ORF">E2C01_074332</name>
</gene>
<feature type="region of interest" description="Disordered" evidence="1">
    <location>
        <begin position="25"/>
        <end position="61"/>
    </location>
</feature>
<feature type="compositionally biased region" description="Acidic residues" evidence="1">
    <location>
        <begin position="43"/>
        <end position="54"/>
    </location>
</feature>
<evidence type="ECO:0000256" key="1">
    <source>
        <dbReference type="SAM" id="MobiDB-lite"/>
    </source>
</evidence>
<dbReference type="Proteomes" id="UP000324222">
    <property type="component" value="Unassembled WGS sequence"/>
</dbReference>
<dbReference type="AlphaFoldDB" id="A0A5B7ICY2"/>
<sequence length="61" mass="6857">MAAGFRRVKKCKFISETNAAAEVTQYPADPGSEDFGPKNLLPDAEEEEEEEEKEEVVVRQI</sequence>
<dbReference type="EMBL" id="VSRR010052086">
    <property type="protein sequence ID" value="MPC79786.1"/>
    <property type="molecule type" value="Genomic_DNA"/>
</dbReference>